<dbReference type="GO" id="GO:0003824">
    <property type="term" value="F:catalytic activity"/>
    <property type="evidence" value="ECO:0007669"/>
    <property type="project" value="InterPro"/>
</dbReference>
<name>A0A940IFX6_9BACT</name>
<reference evidence="7" key="1">
    <citation type="submission" date="2020-10" db="EMBL/GenBank/DDBJ databases">
        <authorList>
            <person name="Gilroy R."/>
        </authorList>
    </citation>
    <scope>NUCLEOTIDE SEQUENCE</scope>
    <source>
        <strain evidence="7">F1-3629</strain>
    </source>
</reference>
<evidence type="ECO:0000256" key="4">
    <source>
        <dbReference type="ARBA" id="ARBA00023004"/>
    </source>
</evidence>
<dbReference type="PROSITE" id="PS51918">
    <property type="entry name" value="RADICAL_SAM"/>
    <property type="match status" value="1"/>
</dbReference>
<feature type="non-terminal residue" evidence="7">
    <location>
        <position position="1"/>
    </location>
</feature>
<comment type="caution">
    <text evidence="7">The sequence shown here is derived from an EMBL/GenBank/DDBJ whole genome shotgun (WGS) entry which is preliminary data.</text>
</comment>
<organism evidence="7 8">
    <name type="scientific">Candidatus Cryptobacteroides gallistercoris</name>
    <dbReference type="NCBI Taxonomy" id="2840765"/>
    <lineage>
        <taxon>Bacteria</taxon>
        <taxon>Pseudomonadati</taxon>
        <taxon>Bacteroidota</taxon>
        <taxon>Bacteroidia</taxon>
        <taxon>Bacteroidales</taxon>
        <taxon>Candidatus Cryptobacteroides</taxon>
    </lineage>
</organism>
<keyword evidence="3" id="KW-0479">Metal-binding</keyword>
<dbReference type="InterPro" id="IPR013785">
    <property type="entry name" value="Aldolase_TIM"/>
</dbReference>
<reference evidence="7" key="2">
    <citation type="journal article" date="2021" name="PeerJ">
        <title>Extensive microbial diversity within the chicken gut microbiome revealed by metagenomics and culture.</title>
        <authorList>
            <person name="Gilroy R."/>
            <person name="Ravi A."/>
            <person name="Getino M."/>
            <person name="Pursley I."/>
            <person name="Horton D.L."/>
            <person name="Alikhan N.F."/>
            <person name="Baker D."/>
            <person name="Gharbi K."/>
            <person name="Hall N."/>
            <person name="Watson M."/>
            <person name="Adriaenssens E.M."/>
            <person name="Foster-Nyarko E."/>
            <person name="Jarju S."/>
            <person name="Secka A."/>
            <person name="Antonio M."/>
            <person name="Oren A."/>
            <person name="Chaudhuri R.R."/>
            <person name="La Ragione R."/>
            <person name="Hildebrand F."/>
            <person name="Pallen M.J."/>
        </authorList>
    </citation>
    <scope>NUCLEOTIDE SEQUENCE</scope>
    <source>
        <strain evidence="7">F1-3629</strain>
    </source>
</reference>
<evidence type="ECO:0000256" key="2">
    <source>
        <dbReference type="ARBA" id="ARBA00022691"/>
    </source>
</evidence>
<keyword evidence="5" id="KW-0411">Iron-sulfur</keyword>
<evidence type="ECO:0000313" key="8">
    <source>
        <dbReference type="Proteomes" id="UP000771749"/>
    </source>
</evidence>
<keyword evidence="2" id="KW-0949">S-adenosyl-L-methionine</keyword>
<accession>A0A940IFX6</accession>
<gene>
    <name evidence="7" type="ORF">IAC07_01590</name>
</gene>
<keyword evidence="4" id="KW-0408">Iron</keyword>
<dbReference type="InterPro" id="IPR058240">
    <property type="entry name" value="rSAM_sf"/>
</dbReference>
<proteinExistence type="predicted"/>
<sequence>VKRTGGLRSREQWLHTAEELRQAGTLFLLLTGGEPLLYPEFADLYVRLKQMGFILTINTNATLMTEEVIGLFQKCRPRRVNVTLYGSSNETYRELCHVSEGFDRCMRGLRLLKQGGIDTKINFTLLKKNYADYPRLLEIARELDMPVSVSSYLSVFRSQTCTSQLDIPQIRLDAGRVAEADIEYLKFKKGDGYSAYVEEMGGFLQCNVPTVSEGQGLTCRAGKSSCWINWQGVMTPCVDMDTPAASLDRMPVAEAWKMMTEERERLPLHTECAGCALRPVCDVCYANARNEKRRCGSLHYLCEMAAAKKELLIKESENFRERTKYETE</sequence>
<dbReference type="EMBL" id="JADIMJ010000026">
    <property type="protein sequence ID" value="MBO8453398.1"/>
    <property type="molecule type" value="Genomic_DNA"/>
</dbReference>
<dbReference type="GO" id="GO:0046872">
    <property type="term" value="F:metal ion binding"/>
    <property type="evidence" value="ECO:0007669"/>
    <property type="project" value="UniProtKB-KW"/>
</dbReference>
<comment type="cofactor">
    <cofactor evidence="1">
        <name>[4Fe-4S] cluster</name>
        <dbReference type="ChEBI" id="CHEBI:49883"/>
    </cofactor>
</comment>
<dbReference type="InterPro" id="IPR050377">
    <property type="entry name" value="Radical_SAM_PqqE_MftC-like"/>
</dbReference>
<dbReference type="Pfam" id="PF04055">
    <property type="entry name" value="Radical_SAM"/>
    <property type="match status" value="1"/>
</dbReference>
<dbReference type="AlphaFoldDB" id="A0A940IFX6"/>
<evidence type="ECO:0000256" key="1">
    <source>
        <dbReference type="ARBA" id="ARBA00001966"/>
    </source>
</evidence>
<feature type="domain" description="Radical SAM core" evidence="6">
    <location>
        <begin position="1"/>
        <end position="191"/>
    </location>
</feature>
<dbReference type="CDD" id="cd01335">
    <property type="entry name" value="Radical_SAM"/>
    <property type="match status" value="1"/>
</dbReference>
<evidence type="ECO:0000313" key="7">
    <source>
        <dbReference type="EMBL" id="MBO8453398.1"/>
    </source>
</evidence>
<dbReference type="PANTHER" id="PTHR11228:SF7">
    <property type="entry name" value="PQQA PEPTIDE CYCLASE"/>
    <property type="match status" value="1"/>
</dbReference>
<dbReference type="Proteomes" id="UP000771749">
    <property type="component" value="Unassembled WGS sequence"/>
</dbReference>
<dbReference type="SUPFAM" id="SSF102114">
    <property type="entry name" value="Radical SAM enzymes"/>
    <property type="match status" value="1"/>
</dbReference>
<dbReference type="GO" id="GO:0051536">
    <property type="term" value="F:iron-sulfur cluster binding"/>
    <property type="evidence" value="ECO:0007669"/>
    <property type="project" value="UniProtKB-KW"/>
</dbReference>
<evidence type="ECO:0000256" key="3">
    <source>
        <dbReference type="ARBA" id="ARBA00022723"/>
    </source>
</evidence>
<evidence type="ECO:0000256" key="5">
    <source>
        <dbReference type="ARBA" id="ARBA00023014"/>
    </source>
</evidence>
<dbReference type="Gene3D" id="3.20.20.70">
    <property type="entry name" value="Aldolase class I"/>
    <property type="match status" value="1"/>
</dbReference>
<protein>
    <submittedName>
        <fullName evidence="7">Radical SAM protein</fullName>
    </submittedName>
</protein>
<dbReference type="InterPro" id="IPR007197">
    <property type="entry name" value="rSAM"/>
</dbReference>
<evidence type="ECO:0000259" key="6">
    <source>
        <dbReference type="PROSITE" id="PS51918"/>
    </source>
</evidence>
<dbReference type="PANTHER" id="PTHR11228">
    <property type="entry name" value="RADICAL SAM DOMAIN PROTEIN"/>
    <property type="match status" value="1"/>
</dbReference>